<gene>
    <name evidence="2" type="ORF">E2R66_03370</name>
</gene>
<dbReference type="EMBL" id="SOZE01000002">
    <property type="protein sequence ID" value="TFF40302.1"/>
    <property type="molecule type" value="Genomic_DNA"/>
</dbReference>
<dbReference type="PROSITE" id="PS51819">
    <property type="entry name" value="VOC"/>
    <property type="match status" value="1"/>
</dbReference>
<dbReference type="RefSeq" id="WP_133226371.1">
    <property type="nucleotide sequence ID" value="NZ_SOZE01000002.1"/>
</dbReference>
<accession>A0A4Y8SN80</accession>
<evidence type="ECO:0000313" key="3">
    <source>
        <dbReference type="Proteomes" id="UP000297540"/>
    </source>
</evidence>
<dbReference type="InterPro" id="IPR029068">
    <property type="entry name" value="Glyas_Bleomycin-R_OHBP_Dase"/>
</dbReference>
<dbReference type="AlphaFoldDB" id="A0A4Y8SN80"/>
<dbReference type="Pfam" id="PF00903">
    <property type="entry name" value="Glyoxalase"/>
    <property type="match status" value="1"/>
</dbReference>
<dbReference type="Proteomes" id="UP000297540">
    <property type="component" value="Unassembled WGS sequence"/>
</dbReference>
<dbReference type="OrthoDB" id="9796521at2"/>
<protein>
    <recommendedName>
        <fullName evidence="1">VOC domain-containing protein</fullName>
    </recommendedName>
</protein>
<dbReference type="InterPro" id="IPR004360">
    <property type="entry name" value="Glyas_Fos-R_dOase_dom"/>
</dbReference>
<keyword evidence="3" id="KW-1185">Reference proteome</keyword>
<evidence type="ECO:0000259" key="1">
    <source>
        <dbReference type="PROSITE" id="PS51819"/>
    </source>
</evidence>
<name>A0A4Y8SN80_9SPHI</name>
<reference evidence="2 3" key="1">
    <citation type="journal article" date="2017" name="Int. J. Syst. Evol. Microbiol.">
        <title>Mucilaginibacterpsychrotolerans sp. nov., isolated from peatlands.</title>
        <authorList>
            <person name="Deng Y."/>
            <person name="Shen L."/>
            <person name="Xu B."/>
            <person name="Liu Y."/>
            <person name="Gu Z."/>
            <person name="Liu H."/>
            <person name="Zhou Y."/>
        </authorList>
    </citation>
    <scope>NUCLEOTIDE SEQUENCE [LARGE SCALE GENOMIC DNA]</scope>
    <source>
        <strain evidence="2 3">NH7-4</strain>
    </source>
</reference>
<dbReference type="Gene3D" id="3.10.180.10">
    <property type="entry name" value="2,3-Dihydroxybiphenyl 1,2-Dioxygenase, domain 1"/>
    <property type="match status" value="1"/>
</dbReference>
<organism evidence="2 3">
    <name type="scientific">Mucilaginibacter psychrotolerans</name>
    <dbReference type="NCBI Taxonomy" id="1524096"/>
    <lineage>
        <taxon>Bacteria</taxon>
        <taxon>Pseudomonadati</taxon>
        <taxon>Bacteroidota</taxon>
        <taxon>Sphingobacteriia</taxon>
        <taxon>Sphingobacteriales</taxon>
        <taxon>Sphingobacteriaceae</taxon>
        <taxon>Mucilaginibacter</taxon>
    </lineage>
</organism>
<comment type="caution">
    <text evidence="2">The sequence shown here is derived from an EMBL/GenBank/DDBJ whole genome shotgun (WGS) entry which is preliminary data.</text>
</comment>
<proteinExistence type="predicted"/>
<dbReference type="InterPro" id="IPR037523">
    <property type="entry name" value="VOC_core"/>
</dbReference>
<dbReference type="SUPFAM" id="SSF54593">
    <property type="entry name" value="Glyoxalase/Bleomycin resistance protein/Dihydroxybiphenyl dioxygenase"/>
    <property type="match status" value="1"/>
</dbReference>
<feature type="domain" description="VOC" evidence="1">
    <location>
        <begin position="3"/>
        <end position="124"/>
    </location>
</feature>
<sequence>MQNLNSVSPFFIVADLKASLGFYEKMLGFAIWHIAPADEPFFTMVGRDGISIMLKGDGMPRPNSTQYDWARWDAYINTANPDALYQEYKTADVPFRQHLMDDDDGLRGFEVVDINGYVLFFGRPEHS</sequence>
<evidence type="ECO:0000313" key="2">
    <source>
        <dbReference type="EMBL" id="TFF40302.1"/>
    </source>
</evidence>